<proteinExistence type="predicted"/>
<dbReference type="Proteomes" id="UP000279909">
    <property type="component" value="Unassembled WGS sequence"/>
</dbReference>
<dbReference type="AlphaFoldDB" id="A0A3M8H4A9"/>
<keyword evidence="2" id="KW-1185">Reference proteome</keyword>
<gene>
    <name evidence="1" type="ORF">EC501_16160</name>
</gene>
<organism evidence="1 2">
    <name type="scientific">Lysinibacillus halotolerans</name>
    <dbReference type="NCBI Taxonomy" id="1368476"/>
    <lineage>
        <taxon>Bacteria</taxon>
        <taxon>Bacillati</taxon>
        <taxon>Bacillota</taxon>
        <taxon>Bacilli</taxon>
        <taxon>Bacillales</taxon>
        <taxon>Bacillaceae</taxon>
        <taxon>Lysinibacillus</taxon>
    </lineage>
</organism>
<dbReference type="Gene3D" id="3.90.1720.10">
    <property type="entry name" value="endopeptidase domain like (from Nostoc punctiforme)"/>
    <property type="match status" value="1"/>
</dbReference>
<comment type="caution">
    <text evidence="1">The sequence shown here is derived from an EMBL/GenBank/DDBJ whole genome shotgun (WGS) entry which is preliminary data.</text>
</comment>
<dbReference type="SUPFAM" id="SSF54001">
    <property type="entry name" value="Cysteine proteinases"/>
    <property type="match status" value="1"/>
</dbReference>
<evidence type="ECO:0000313" key="2">
    <source>
        <dbReference type="Proteomes" id="UP000279909"/>
    </source>
</evidence>
<accession>A0A3M8H4A9</accession>
<protein>
    <submittedName>
        <fullName evidence="1">Uncharacterized protein</fullName>
    </submittedName>
</protein>
<dbReference type="EMBL" id="RHLQ01000056">
    <property type="protein sequence ID" value="RNC97261.1"/>
    <property type="molecule type" value="Genomic_DNA"/>
</dbReference>
<evidence type="ECO:0000313" key="1">
    <source>
        <dbReference type="EMBL" id="RNC97261.1"/>
    </source>
</evidence>
<reference evidence="1 2" key="1">
    <citation type="journal article" date="2014" name="Int. J. Syst. Evol. Microbiol.">
        <title>Lysinibacillus halotolerans sp. nov., isolated from saline-alkaline soil.</title>
        <authorList>
            <person name="Kong D."/>
            <person name="Wang Y."/>
            <person name="Zhao B."/>
            <person name="Li Y."/>
            <person name="Song J."/>
            <person name="Zhai Y."/>
            <person name="Zhang C."/>
            <person name="Wang H."/>
            <person name="Chen X."/>
            <person name="Zhao B."/>
            <person name="Ruan Z."/>
        </authorList>
    </citation>
    <scope>NUCLEOTIDE SEQUENCE [LARGE SCALE GENOMIC DNA]</scope>
    <source>
        <strain evidence="1 2">MCCC 1A12703</strain>
    </source>
</reference>
<sequence>MDKVVYIVLTETKTLLSRAIHLYTQHHFTHVSISFDSELKEMYSFGRKREKNPFIGGFVHENPSSNLLGEANCAIYACSVTNEQYTLLKNSIQYYKQFKDAYKYNFIGLFGVMCRLKVKRENAFFCSQFIATLFEQVGLSLCGRSPFFIKPNDFMDFPYLTLIYEGKIKHYICDNERNSKQLSLPYFIA</sequence>
<dbReference type="OrthoDB" id="1645744at2"/>
<name>A0A3M8H4A9_9BACI</name>
<dbReference type="InterPro" id="IPR038765">
    <property type="entry name" value="Papain-like_cys_pep_sf"/>
</dbReference>
<dbReference type="RefSeq" id="WP_122973381.1">
    <property type="nucleotide sequence ID" value="NZ_RHLQ01000056.1"/>
</dbReference>